<dbReference type="EMBL" id="JBBEGM010000001">
    <property type="protein sequence ID" value="MEJ2860635.1"/>
    <property type="molecule type" value="Genomic_DNA"/>
</dbReference>
<name>A0ABU8LZT7_9PSEU</name>
<evidence type="ECO:0000256" key="1">
    <source>
        <dbReference type="SAM" id="MobiDB-lite"/>
    </source>
</evidence>
<dbReference type="RefSeq" id="WP_337700363.1">
    <property type="nucleotide sequence ID" value="NZ_JBBEGM010000001.1"/>
</dbReference>
<proteinExistence type="predicted"/>
<dbReference type="InterPro" id="IPR046214">
    <property type="entry name" value="DUF6247"/>
</dbReference>
<accession>A0ABU8LZT7</accession>
<evidence type="ECO:0000313" key="3">
    <source>
        <dbReference type="Proteomes" id="UP001369736"/>
    </source>
</evidence>
<gene>
    <name evidence="2" type="ORF">WCD58_05685</name>
</gene>
<protein>
    <submittedName>
        <fullName evidence="2">DUF6247 family protein</fullName>
    </submittedName>
</protein>
<evidence type="ECO:0000313" key="2">
    <source>
        <dbReference type="EMBL" id="MEJ2860635.1"/>
    </source>
</evidence>
<dbReference type="Pfam" id="PF19760">
    <property type="entry name" value="DUF6247"/>
    <property type="match status" value="1"/>
</dbReference>
<sequence length="109" mass="12309">MAAMYSVEQEPVDRHPLARGASPEAIREALLPEDRVRFDSAFDAALDELRRHRDLTVLFDMLEHWRRIAIVQSDRGRFTALARRVAEQVTGEASPADEPLAVTREKAGI</sequence>
<reference evidence="2 3" key="1">
    <citation type="submission" date="2024-03" db="EMBL/GenBank/DDBJ databases">
        <title>Actinomycetospora sp. OC33-EN07, a novel actinomycete isolated from wild orchid (Aerides multiflora).</title>
        <authorList>
            <person name="Suriyachadkun C."/>
        </authorList>
    </citation>
    <scope>NUCLEOTIDE SEQUENCE [LARGE SCALE GENOMIC DNA]</scope>
    <source>
        <strain evidence="2 3">OC33-EN07</strain>
    </source>
</reference>
<organism evidence="2 3">
    <name type="scientific">Actinomycetospora flava</name>
    <dbReference type="NCBI Taxonomy" id="3129232"/>
    <lineage>
        <taxon>Bacteria</taxon>
        <taxon>Bacillati</taxon>
        <taxon>Actinomycetota</taxon>
        <taxon>Actinomycetes</taxon>
        <taxon>Pseudonocardiales</taxon>
        <taxon>Pseudonocardiaceae</taxon>
        <taxon>Actinomycetospora</taxon>
    </lineage>
</organism>
<feature type="region of interest" description="Disordered" evidence="1">
    <location>
        <begin position="89"/>
        <end position="109"/>
    </location>
</feature>
<keyword evidence="3" id="KW-1185">Reference proteome</keyword>
<comment type="caution">
    <text evidence="2">The sequence shown here is derived from an EMBL/GenBank/DDBJ whole genome shotgun (WGS) entry which is preliminary data.</text>
</comment>
<dbReference type="Proteomes" id="UP001369736">
    <property type="component" value="Unassembled WGS sequence"/>
</dbReference>